<name>A0ABY1S8R2_CALBS</name>
<dbReference type="SUPFAM" id="SSF158832">
    <property type="entry name" value="Tex N-terminal region-like"/>
    <property type="match status" value="1"/>
</dbReference>
<dbReference type="InterPro" id="IPR023885">
    <property type="entry name" value="4Fe4S-binding_SPASM_dom"/>
</dbReference>
<dbReference type="InterPro" id="IPR050377">
    <property type="entry name" value="Radical_SAM_PqqE_MftC-like"/>
</dbReference>
<keyword evidence="1" id="KW-0949">S-adenosyl-L-methionine</keyword>
<dbReference type="SFLD" id="SFLDG01386">
    <property type="entry name" value="main_SPASM_domain-containing"/>
    <property type="match status" value="1"/>
</dbReference>
<dbReference type="SFLD" id="SFLDG01067">
    <property type="entry name" value="SPASM/twitch_domain_containing"/>
    <property type="match status" value="1"/>
</dbReference>
<keyword evidence="7" id="KW-1185">Reference proteome</keyword>
<keyword evidence="3" id="KW-0408">Iron</keyword>
<feature type="domain" description="Radical SAM core" evidence="5">
    <location>
        <begin position="81"/>
        <end position="300"/>
    </location>
</feature>
<reference evidence="6 7" key="1">
    <citation type="submission" date="2017-05" db="EMBL/GenBank/DDBJ databases">
        <authorList>
            <person name="Varghese N."/>
            <person name="Submissions S."/>
        </authorList>
    </citation>
    <scope>NUCLEOTIDE SEQUENCE [LARGE SCALE GENOMIC DNA]</scope>
    <source>
        <strain evidence="6 7">MACB1020</strain>
    </source>
</reference>
<dbReference type="Pfam" id="PF13186">
    <property type="entry name" value="SPASM"/>
    <property type="match status" value="1"/>
</dbReference>
<evidence type="ECO:0000313" key="6">
    <source>
        <dbReference type="EMBL" id="SMR93335.1"/>
    </source>
</evidence>
<evidence type="ECO:0000313" key="7">
    <source>
        <dbReference type="Proteomes" id="UP000196803"/>
    </source>
</evidence>
<accession>A0ABY1S8R2</accession>
<dbReference type="PROSITE" id="PS51918">
    <property type="entry name" value="RADICAL_SAM"/>
    <property type="match status" value="1"/>
</dbReference>
<dbReference type="PANTHER" id="PTHR11228">
    <property type="entry name" value="RADICAL SAM DOMAIN PROTEIN"/>
    <property type="match status" value="1"/>
</dbReference>
<protein>
    <submittedName>
        <fullName evidence="6">Radical SAM additional 4Fe4S-binding SPASM domain-containing protein</fullName>
    </submittedName>
</protein>
<gene>
    <name evidence="6" type="ORF">SAMN05216240_1504</name>
</gene>
<dbReference type="RefSeq" id="WP_015908020.1">
    <property type="nucleotide sequence ID" value="NZ_FUZJ01000001.1"/>
</dbReference>
<sequence length="429" mass="49692">MIKSYKINKDVIMFAIDEIPFIGNYRTGSIIALNEKELSFVKSILAGKLNNEDELDDKKKEWLSILKECDIICDIKESICMNDIEIESIYLHYTNKCNLYCKGCYSYDQNRNDESQDLSMEYFLEAVKQLKTYGLDKIIISGGEPTLRNDLDEFIKYLKEILDINYIVLITNGTNLPHNLLHTIREYVDDVAVSIDGYEEGITFIRPTGIHKIVMNNIALLKEAGINVSMIATLHRKNVNLMDKYQKLSEEMGIPLSYSILTCNNQNREECKDFMFSEDILSSIKWEDILSSIKWNENIDNTNIKNFSFETRLSCEAGRKMLSIAANGDVYPCHMLHVEEFKLGNIKDMTVGEILCSSKRLIWKNISVDMIDGCNICKFKYLCGGACRANAYYLNATLKKKDPYCPLYYNFYETIINLIREYNRKEREE</sequence>
<evidence type="ECO:0000259" key="5">
    <source>
        <dbReference type="PROSITE" id="PS51918"/>
    </source>
</evidence>
<dbReference type="SUPFAM" id="SSF102114">
    <property type="entry name" value="Radical SAM enzymes"/>
    <property type="match status" value="1"/>
</dbReference>
<dbReference type="SFLD" id="SFLDS00029">
    <property type="entry name" value="Radical_SAM"/>
    <property type="match status" value="1"/>
</dbReference>
<dbReference type="InterPro" id="IPR007197">
    <property type="entry name" value="rSAM"/>
</dbReference>
<evidence type="ECO:0000256" key="1">
    <source>
        <dbReference type="ARBA" id="ARBA00022691"/>
    </source>
</evidence>
<dbReference type="Gene3D" id="3.20.20.70">
    <property type="entry name" value="Aldolase class I"/>
    <property type="match status" value="1"/>
</dbReference>
<proteinExistence type="predicted"/>
<comment type="caution">
    <text evidence="6">The sequence shown here is derived from an EMBL/GenBank/DDBJ whole genome shotgun (WGS) entry which is preliminary data.</text>
</comment>
<dbReference type="InterPro" id="IPR058240">
    <property type="entry name" value="rSAM_sf"/>
</dbReference>
<dbReference type="GeneID" id="31772933"/>
<dbReference type="EMBL" id="FXXC01000001">
    <property type="protein sequence ID" value="SMR93335.1"/>
    <property type="molecule type" value="Genomic_DNA"/>
</dbReference>
<organism evidence="6 7">
    <name type="scientific">Caldicellulosiruptor bescii</name>
    <name type="common">Anaerocellum thermophilum</name>
    <dbReference type="NCBI Taxonomy" id="31899"/>
    <lineage>
        <taxon>Bacteria</taxon>
        <taxon>Bacillati</taxon>
        <taxon>Bacillota</taxon>
        <taxon>Bacillota incertae sedis</taxon>
        <taxon>Caldicellulosiruptorales</taxon>
        <taxon>Caldicellulosiruptoraceae</taxon>
        <taxon>Caldicellulosiruptor</taxon>
    </lineage>
</organism>
<dbReference type="Pfam" id="PF04055">
    <property type="entry name" value="Radical_SAM"/>
    <property type="match status" value="1"/>
</dbReference>
<dbReference type="NCBIfam" id="TIGR04085">
    <property type="entry name" value="rSAM_more_4Fe4S"/>
    <property type="match status" value="1"/>
</dbReference>
<keyword evidence="4" id="KW-0411">Iron-sulfur</keyword>
<keyword evidence="2" id="KW-0479">Metal-binding</keyword>
<evidence type="ECO:0000256" key="4">
    <source>
        <dbReference type="ARBA" id="ARBA00023014"/>
    </source>
</evidence>
<evidence type="ECO:0000256" key="2">
    <source>
        <dbReference type="ARBA" id="ARBA00022723"/>
    </source>
</evidence>
<dbReference type="InterPro" id="IPR013785">
    <property type="entry name" value="Aldolase_TIM"/>
</dbReference>
<dbReference type="Proteomes" id="UP000196803">
    <property type="component" value="Unassembled WGS sequence"/>
</dbReference>
<dbReference type="CDD" id="cd01335">
    <property type="entry name" value="Radical_SAM"/>
    <property type="match status" value="1"/>
</dbReference>
<evidence type="ECO:0000256" key="3">
    <source>
        <dbReference type="ARBA" id="ARBA00023004"/>
    </source>
</evidence>
<dbReference type="PANTHER" id="PTHR11228:SF7">
    <property type="entry name" value="PQQA PEPTIDE CYCLASE"/>
    <property type="match status" value="1"/>
</dbReference>